<comment type="caution">
    <text evidence="2">The sequence shown here is derived from an EMBL/GenBank/DDBJ whole genome shotgun (WGS) entry which is preliminary data.</text>
</comment>
<accession>A0A4R1NSG9</accession>
<dbReference type="OrthoDB" id="8617393at2"/>
<evidence type="ECO:0008006" key="4">
    <source>
        <dbReference type="Google" id="ProtNLM"/>
    </source>
</evidence>
<proteinExistence type="predicted"/>
<feature type="transmembrane region" description="Helical" evidence="1">
    <location>
        <begin position="265"/>
        <end position="286"/>
    </location>
</feature>
<protein>
    <recommendedName>
        <fullName evidence="4">Glycosyl transferase family 2</fullName>
    </recommendedName>
</protein>
<dbReference type="RefSeq" id="WP_132927596.1">
    <property type="nucleotide sequence ID" value="NZ_SJOI01000001.1"/>
</dbReference>
<dbReference type="EMBL" id="SJOI01000001">
    <property type="protein sequence ID" value="TCL07410.1"/>
    <property type="molecule type" value="Genomic_DNA"/>
</dbReference>
<organism evidence="2 3">
    <name type="scientific">Sodalis ligni</name>
    <dbReference type="NCBI Taxonomy" id="2697027"/>
    <lineage>
        <taxon>Bacteria</taxon>
        <taxon>Pseudomonadati</taxon>
        <taxon>Pseudomonadota</taxon>
        <taxon>Gammaproteobacteria</taxon>
        <taxon>Enterobacterales</taxon>
        <taxon>Bruguierivoracaceae</taxon>
        <taxon>Sodalis</taxon>
    </lineage>
</organism>
<dbReference type="PANTHER" id="PTHR48090">
    <property type="entry name" value="UNDECAPRENYL-PHOSPHATE 4-DEOXY-4-FORMAMIDO-L-ARABINOSE TRANSFERASE-RELATED"/>
    <property type="match status" value="1"/>
</dbReference>
<dbReference type="InterPro" id="IPR029044">
    <property type="entry name" value="Nucleotide-diphossugar_trans"/>
</dbReference>
<keyword evidence="3" id="KW-1185">Reference proteome</keyword>
<keyword evidence="1" id="KW-0472">Membrane</keyword>
<evidence type="ECO:0000256" key="1">
    <source>
        <dbReference type="SAM" id="Phobius"/>
    </source>
</evidence>
<dbReference type="InterPro" id="IPR050256">
    <property type="entry name" value="Glycosyltransferase_2"/>
</dbReference>
<evidence type="ECO:0000313" key="3">
    <source>
        <dbReference type="Proteomes" id="UP000294555"/>
    </source>
</evidence>
<dbReference type="GO" id="GO:0005886">
    <property type="term" value="C:plasma membrane"/>
    <property type="evidence" value="ECO:0007669"/>
    <property type="project" value="TreeGrafter"/>
</dbReference>
<gene>
    <name evidence="2" type="ORF">EZJ58_5734</name>
</gene>
<name>A0A4R1NSG9_9GAMM</name>
<keyword evidence="1" id="KW-1133">Transmembrane helix</keyword>
<evidence type="ECO:0000313" key="2">
    <source>
        <dbReference type="EMBL" id="TCL07410.1"/>
    </source>
</evidence>
<sequence>MQNDSFVSIVLKTDYQFFKIKEKIEEIQPFLDTQYSDYEIVIIVQGPLSYGVTDSQTNFMLQNTPSIRLIQLAGRVHSDVAWAAGLENAIGDFVILFDHLTDPIYIISDIVEKCRSGYDVVVGVSEQPLTIFYKLFRFLSNRLLSAIDYHLPQSATELRCLSRRAVNSVTTRGSFHHQFFLRIQKTGYPACAFPYKLQTLSPVRKSSFLSFRHLIRLLVFNSSRPLRWMSALGLLGSFSAFTFAVYSLCINLVNGHVVEGWTTTILFMSLLFMFQFFMLAFFGEYLGRLLEDRNEQADYTVVFEKTSAVMVNQDRINVLNESLSTHPNFVQTGRDT</sequence>
<dbReference type="SUPFAM" id="SSF53448">
    <property type="entry name" value="Nucleotide-diphospho-sugar transferases"/>
    <property type="match status" value="1"/>
</dbReference>
<reference evidence="2 3" key="1">
    <citation type="submission" date="2019-02" db="EMBL/GenBank/DDBJ databases">
        <title>Investigation of anaerobic lignin degradation for improved lignocellulosic biofuels.</title>
        <authorList>
            <person name="Deangelis K."/>
        </authorList>
    </citation>
    <scope>NUCLEOTIDE SEQUENCE [LARGE SCALE GENOMIC DNA]</scope>
    <source>
        <strain evidence="2 3">159R</strain>
    </source>
</reference>
<dbReference type="AlphaFoldDB" id="A0A4R1NSG9"/>
<keyword evidence="1" id="KW-0812">Transmembrane</keyword>
<feature type="transmembrane region" description="Helical" evidence="1">
    <location>
        <begin position="231"/>
        <end position="253"/>
    </location>
</feature>
<dbReference type="PANTHER" id="PTHR48090:SF8">
    <property type="entry name" value="GLYCOSYLTRANSFERASE CSBB-RELATED"/>
    <property type="match status" value="1"/>
</dbReference>
<dbReference type="Proteomes" id="UP000294555">
    <property type="component" value="Unassembled WGS sequence"/>
</dbReference>